<protein>
    <submittedName>
        <fullName evidence="1">Uncharacterized protein</fullName>
    </submittedName>
</protein>
<gene>
    <name evidence="1" type="ORF">PHYPSEUDO_005765</name>
</gene>
<sequence length="145" mass="15966">MVLRPRTVLILIFQFATDNPLQKFLQIPSITMETTVINTLIATAILAGGAIAEYSTNANNDAEALMRERQPSHRTVAARGDGLNKLVNGTRNSTDANLLTTKSLKTCCEWSWTTSTCKGFGYVQRNWGRGVYTECTHIADSNLVV</sequence>
<evidence type="ECO:0000313" key="1">
    <source>
        <dbReference type="EMBL" id="KAG7381666.1"/>
    </source>
</evidence>
<dbReference type="Proteomes" id="UP000694044">
    <property type="component" value="Unassembled WGS sequence"/>
</dbReference>
<dbReference type="AlphaFoldDB" id="A0A8T1VL68"/>
<accession>A0A8T1VL68</accession>
<organism evidence="1 2">
    <name type="scientific">Phytophthora pseudosyringae</name>
    <dbReference type="NCBI Taxonomy" id="221518"/>
    <lineage>
        <taxon>Eukaryota</taxon>
        <taxon>Sar</taxon>
        <taxon>Stramenopiles</taxon>
        <taxon>Oomycota</taxon>
        <taxon>Peronosporomycetes</taxon>
        <taxon>Peronosporales</taxon>
        <taxon>Peronosporaceae</taxon>
        <taxon>Phytophthora</taxon>
    </lineage>
</organism>
<comment type="caution">
    <text evidence="1">The sequence shown here is derived from an EMBL/GenBank/DDBJ whole genome shotgun (WGS) entry which is preliminary data.</text>
</comment>
<evidence type="ECO:0000313" key="2">
    <source>
        <dbReference type="Proteomes" id="UP000694044"/>
    </source>
</evidence>
<reference evidence="1" key="1">
    <citation type="submission" date="2021-02" db="EMBL/GenBank/DDBJ databases">
        <authorList>
            <person name="Palmer J.M."/>
        </authorList>
    </citation>
    <scope>NUCLEOTIDE SEQUENCE</scope>
    <source>
        <strain evidence="1">SCRP734</strain>
    </source>
</reference>
<dbReference type="EMBL" id="JAGDFM010000236">
    <property type="protein sequence ID" value="KAG7381666.1"/>
    <property type="molecule type" value="Genomic_DNA"/>
</dbReference>
<keyword evidence="2" id="KW-1185">Reference proteome</keyword>
<proteinExistence type="predicted"/>
<name>A0A8T1VL68_9STRA</name>